<reference evidence="5 6" key="1">
    <citation type="journal article" date="2010" name="Nature">
        <title>The Ectocarpus genome and the independent evolution of multicellularity in brown algae.</title>
        <authorList>
            <person name="Cock J.M."/>
            <person name="Sterck L."/>
            <person name="Rouze P."/>
            <person name="Scornet D."/>
            <person name="Allen A.E."/>
            <person name="Amoutzias G."/>
            <person name="Anthouard V."/>
            <person name="Artiguenave F."/>
            <person name="Aury J.M."/>
            <person name="Badger J.H."/>
            <person name="Beszteri B."/>
            <person name="Billiau K."/>
            <person name="Bonnet E."/>
            <person name="Bothwell J.H."/>
            <person name="Bowler C."/>
            <person name="Boyen C."/>
            <person name="Brownlee C."/>
            <person name="Carrano C.J."/>
            <person name="Charrier B."/>
            <person name="Cho G.Y."/>
            <person name="Coelho S.M."/>
            <person name="Collen J."/>
            <person name="Corre E."/>
            <person name="Da Silva C."/>
            <person name="Delage L."/>
            <person name="Delaroque N."/>
            <person name="Dittami S.M."/>
            <person name="Doulbeau S."/>
            <person name="Elias M."/>
            <person name="Farnham G."/>
            <person name="Gachon C.M."/>
            <person name="Gschloessl B."/>
            <person name="Heesch S."/>
            <person name="Jabbari K."/>
            <person name="Jubin C."/>
            <person name="Kawai H."/>
            <person name="Kimura K."/>
            <person name="Kloareg B."/>
            <person name="Kupper F.C."/>
            <person name="Lang D."/>
            <person name="Le Bail A."/>
            <person name="Leblanc C."/>
            <person name="Lerouge P."/>
            <person name="Lohr M."/>
            <person name="Lopez P.J."/>
            <person name="Martens C."/>
            <person name="Maumus F."/>
            <person name="Michel G."/>
            <person name="Miranda-Saavedra D."/>
            <person name="Morales J."/>
            <person name="Moreau H."/>
            <person name="Motomura T."/>
            <person name="Nagasato C."/>
            <person name="Napoli C.A."/>
            <person name="Nelson D.R."/>
            <person name="Nyvall-Collen P."/>
            <person name="Peters A.F."/>
            <person name="Pommier C."/>
            <person name="Potin P."/>
            <person name="Poulain J."/>
            <person name="Quesneville H."/>
            <person name="Read B."/>
            <person name="Rensing S.A."/>
            <person name="Ritter A."/>
            <person name="Rousvoal S."/>
            <person name="Samanta M."/>
            <person name="Samson G."/>
            <person name="Schroeder D.C."/>
            <person name="Segurens B."/>
            <person name="Strittmatter M."/>
            <person name="Tonon T."/>
            <person name="Tregear J.W."/>
            <person name="Valentin K."/>
            <person name="von Dassow P."/>
            <person name="Yamagishi T."/>
            <person name="Van de Peer Y."/>
            <person name="Wincker P."/>
        </authorList>
    </citation>
    <scope>NUCLEOTIDE SEQUENCE [LARGE SCALE GENOMIC DNA]</scope>
    <source>
        <strain evidence="6">Ec32 / CCAP1310/4</strain>
    </source>
</reference>
<evidence type="ECO:0000256" key="2">
    <source>
        <dbReference type="ARBA" id="ARBA00022679"/>
    </source>
</evidence>
<dbReference type="AlphaFoldDB" id="D7FKP0"/>
<proteinExistence type="predicted"/>
<evidence type="ECO:0000256" key="3">
    <source>
        <dbReference type="ARBA" id="ARBA00023180"/>
    </source>
</evidence>
<evidence type="ECO:0000259" key="4">
    <source>
        <dbReference type="Pfam" id="PF04577"/>
    </source>
</evidence>
<dbReference type="Proteomes" id="UP000002630">
    <property type="component" value="Unassembled WGS sequence"/>
</dbReference>
<name>D7FKP0_ECTSI</name>
<feature type="domain" description="Glycosyltransferase 61 catalytic" evidence="4">
    <location>
        <begin position="188"/>
        <end position="367"/>
    </location>
</feature>
<keyword evidence="6" id="KW-1185">Reference proteome</keyword>
<dbReference type="InterPro" id="IPR007657">
    <property type="entry name" value="Glycosyltransferase_61"/>
</dbReference>
<dbReference type="EMBL" id="FN649760">
    <property type="protein sequence ID" value="CBJ29440.1"/>
    <property type="molecule type" value="Genomic_DNA"/>
</dbReference>
<dbReference type="InParanoid" id="D7FKP0"/>
<evidence type="ECO:0000256" key="1">
    <source>
        <dbReference type="ARBA" id="ARBA00022676"/>
    </source>
</evidence>
<dbReference type="OrthoDB" id="185291at2759"/>
<sequence>MQGEHILEEWMDLAEEMSHVDGAVVVRRPELIDVESSPTRLLSPANSLDYVKTLQSYFSIFKDSLFSRMMLVKHPGLYELPISQKFLDAVEEGDDMAAMYLSTNYATEVTEVKEASDGYESVPAVVSMSDVYIEEHGFFWNDQDLVAPNSCRSSVNARDVNTHETRLRPGEARHGKVVVLTQEYGLAYYHLLVENLSRITIVLDMLLENPDIKVAVHSISESHREYIYGLFELLGISQDRVLFIHKIHADLALVPPATVCGKPNAVLVTLLRHALLQGMYPDTGGVPPTPPKPIMVLIVRKNKRGLGNNTEVRDALIQNFPDHDVVEFFGTDPIREQLDLFATASVIVAPHGAGLANIVVSPLHTMILEIGPIECPTCYVNMAIKLQHIYARHAGSDRWDDDCSSWYEPNVDEIVNLVRDLFVAKRMADEAEGRD</sequence>
<dbReference type="GO" id="GO:0016757">
    <property type="term" value="F:glycosyltransferase activity"/>
    <property type="evidence" value="ECO:0007669"/>
    <property type="project" value="UniProtKB-KW"/>
</dbReference>
<organism evidence="5 6">
    <name type="scientific">Ectocarpus siliculosus</name>
    <name type="common">Brown alga</name>
    <name type="synonym">Conferva siliculosa</name>
    <dbReference type="NCBI Taxonomy" id="2880"/>
    <lineage>
        <taxon>Eukaryota</taxon>
        <taxon>Sar</taxon>
        <taxon>Stramenopiles</taxon>
        <taxon>Ochrophyta</taxon>
        <taxon>PX clade</taxon>
        <taxon>Phaeophyceae</taxon>
        <taxon>Ectocarpales</taxon>
        <taxon>Ectocarpaceae</taxon>
        <taxon>Ectocarpus</taxon>
    </lineage>
</organism>
<gene>
    <name evidence="5" type="ORF">Esi_0146_0074</name>
</gene>
<keyword evidence="1" id="KW-0328">Glycosyltransferase</keyword>
<dbReference type="eggNOG" id="ENOG502S8GN">
    <property type="taxonomic scope" value="Eukaryota"/>
</dbReference>
<keyword evidence="3" id="KW-0325">Glycoprotein</keyword>
<dbReference type="InterPro" id="IPR049625">
    <property type="entry name" value="Glyco_transf_61_cat"/>
</dbReference>
<evidence type="ECO:0000313" key="5">
    <source>
        <dbReference type="EMBL" id="CBJ29440.1"/>
    </source>
</evidence>
<dbReference type="Pfam" id="PF04577">
    <property type="entry name" value="Glyco_transf_61"/>
    <property type="match status" value="1"/>
</dbReference>
<accession>D7FKP0</accession>
<protein>
    <recommendedName>
        <fullName evidence="4">Glycosyltransferase 61 catalytic domain-containing protein</fullName>
    </recommendedName>
</protein>
<evidence type="ECO:0000313" key="6">
    <source>
        <dbReference type="Proteomes" id="UP000002630"/>
    </source>
</evidence>
<keyword evidence="2" id="KW-0808">Transferase</keyword>
<dbReference type="PANTHER" id="PTHR20961">
    <property type="entry name" value="GLYCOSYLTRANSFERASE"/>
    <property type="match status" value="1"/>
</dbReference>